<accession>A0A1F6CLQ0</accession>
<organism evidence="13 14">
    <name type="scientific">Candidatus Kaiserbacteria bacterium RIFCSPHIGHO2_01_FULL_54_36</name>
    <dbReference type="NCBI Taxonomy" id="1798482"/>
    <lineage>
        <taxon>Bacteria</taxon>
        <taxon>Candidatus Kaiseribacteriota</taxon>
    </lineage>
</organism>
<evidence type="ECO:0000256" key="8">
    <source>
        <dbReference type="ARBA" id="ARBA00022723"/>
    </source>
</evidence>
<comment type="cofactor">
    <cofactor evidence="2">
        <name>Mg(2+)</name>
        <dbReference type="ChEBI" id="CHEBI:18420"/>
    </cofactor>
</comment>
<evidence type="ECO:0000256" key="4">
    <source>
        <dbReference type="ARBA" id="ARBA00009503"/>
    </source>
</evidence>
<keyword evidence="7" id="KW-0808">Transferase</keyword>
<evidence type="ECO:0000256" key="5">
    <source>
        <dbReference type="ARBA" id="ARBA00012458"/>
    </source>
</evidence>
<dbReference type="GO" id="GO:0046654">
    <property type="term" value="P:tetrahydrofolate biosynthetic process"/>
    <property type="evidence" value="ECO:0007669"/>
    <property type="project" value="TreeGrafter"/>
</dbReference>
<dbReference type="NCBIfam" id="TIGR01496">
    <property type="entry name" value="DHPS"/>
    <property type="match status" value="1"/>
</dbReference>
<name>A0A1F6CLQ0_9BACT</name>
<dbReference type="SUPFAM" id="SSF51717">
    <property type="entry name" value="Dihydropteroate synthetase-like"/>
    <property type="match status" value="1"/>
</dbReference>
<evidence type="ECO:0000256" key="2">
    <source>
        <dbReference type="ARBA" id="ARBA00001946"/>
    </source>
</evidence>
<evidence type="ECO:0000256" key="9">
    <source>
        <dbReference type="ARBA" id="ARBA00022842"/>
    </source>
</evidence>
<dbReference type="AlphaFoldDB" id="A0A1F6CLQ0"/>
<dbReference type="Pfam" id="PF00809">
    <property type="entry name" value="Pterin_bind"/>
    <property type="match status" value="1"/>
</dbReference>
<feature type="domain" description="Pterin-binding" evidence="12">
    <location>
        <begin position="17"/>
        <end position="278"/>
    </location>
</feature>
<evidence type="ECO:0000256" key="10">
    <source>
        <dbReference type="ARBA" id="ARBA00022909"/>
    </source>
</evidence>
<evidence type="ECO:0000313" key="13">
    <source>
        <dbReference type="EMBL" id="OGG49957.1"/>
    </source>
</evidence>
<dbReference type="PANTHER" id="PTHR20941:SF1">
    <property type="entry name" value="FOLIC ACID SYNTHESIS PROTEIN FOL1"/>
    <property type="match status" value="1"/>
</dbReference>
<dbReference type="EMBL" id="MFKV01000023">
    <property type="protein sequence ID" value="OGG49957.1"/>
    <property type="molecule type" value="Genomic_DNA"/>
</dbReference>
<evidence type="ECO:0000313" key="14">
    <source>
        <dbReference type="Proteomes" id="UP000178370"/>
    </source>
</evidence>
<protein>
    <recommendedName>
        <fullName evidence="6">Dihydropteroate synthase</fullName>
        <ecNumber evidence="5">2.5.1.15</ecNumber>
    </recommendedName>
    <alternativeName>
        <fullName evidence="11">Dihydropteroate pyrophosphorylase</fullName>
    </alternativeName>
</protein>
<dbReference type="Proteomes" id="UP000178370">
    <property type="component" value="Unassembled WGS sequence"/>
</dbReference>
<evidence type="ECO:0000256" key="3">
    <source>
        <dbReference type="ARBA" id="ARBA00004763"/>
    </source>
</evidence>
<keyword evidence="8" id="KW-0479">Metal-binding</keyword>
<evidence type="ECO:0000256" key="7">
    <source>
        <dbReference type="ARBA" id="ARBA00022679"/>
    </source>
</evidence>
<dbReference type="STRING" id="1798482.A2763_00355"/>
<dbReference type="InterPro" id="IPR011005">
    <property type="entry name" value="Dihydropteroate_synth-like_sf"/>
</dbReference>
<dbReference type="InterPro" id="IPR006390">
    <property type="entry name" value="DHP_synth_dom"/>
</dbReference>
<comment type="pathway">
    <text evidence="3">Cofactor biosynthesis; tetrahydrofolate biosynthesis; 7,8-dihydrofolate from 2-amino-4-hydroxy-6-hydroxymethyl-7,8-dihydropteridine diphosphate and 4-aminobenzoate: step 1/2.</text>
</comment>
<keyword evidence="10" id="KW-0289">Folate biosynthesis</keyword>
<dbReference type="PANTHER" id="PTHR20941">
    <property type="entry name" value="FOLATE SYNTHESIS PROTEINS"/>
    <property type="match status" value="1"/>
</dbReference>
<reference evidence="13 14" key="1">
    <citation type="journal article" date="2016" name="Nat. Commun.">
        <title>Thousands of microbial genomes shed light on interconnected biogeochemical processes in an aquifer system.</title>
        <authorList>
            <person name="Anantharaman K."/>
            <person name="Brown C.T."/>
            <person name="Hug L.A."/>
            <person name="Sharon I."/>
            <person name="Castelle C.J."/>
            <person name="Probst A.J."/>
            <person name="Thomas B.C."/>
            <person name="Singh A."/>
            <person name="Wilkins M.J."/>
            <person name="Karaoz U."/>
            <person name="Brodie E.L."/>
            <person name="Williams K.H."/>
            <person name="Hubbard S.S."/>
            <person name="Banfield J.F."/>
        </authorList>
    </citation>
    <scope>NUCLEOTIDE SEQUENCE [LARGE SCALE GENOMIC DNA]</scope>
</reference>
<gene>
    <name evidence="13" type="ORF">A2763_00355</name>
</gene>
<evidence type="ECO:0000256" key="11">
    <source>
        <dbReference type="ARBA" id="ARBA00030193"/>
    </source>
</evidence>
<evidence type="ECO:0000256" key="1">
    <source>
        <dbReference type="ARBA" id="ARBA00000012"/>
    </source>
</evidence>
<evidence type="ECO:0000256" key="6">
    <source>
        <dbReference type="ARBA" id="ARBA00016919"/>
    </source>
</evidence>
<proteinExistence type="inferred from homology"/>
<comment type="catalytic activity">
    <reaction evidence="1">
        <text>(7,8-dihydropterin-6-yl)methyl diphosphate + 4-aminobenzoate = 7,8-dihydropteroate + diphosphate</text>
        <dbReference type="Rhea" id="RHEA:19949"/>
        <dbReference type="ChEBI" id="CHEBI:17836"/>
        <dbReference type="ChEBI" id="CHEBI:17839"/>
        <dbReference type="ChEBI" id="CHEBI:33019"/>
        <dbReference type="ChEBI" id="CHEBI:72950"/>
        <dbReference type="EC" id="2.5.1.15"/>
    </reaction>
</comment>
<dbReference type="GO" id="GO:0004156">
    <property type="term" value="F:dihydropteroate synthase activity"/>
    <property type="evidence" value="ECO:0007669"/>
    <property type="project" value="UniProtKB-EC"/>
</dbReference>
<sequence length="286" mass="30842">MSSLRVGATTFEWGKQTYLMGIVNVTPDSFSGDGVLDIDAAIEQGKQQVAEGAHIIDVGGESTRPGSTPLSLQEELKRVIPVIEQLGQTIQVPISIDTYKAEVAKRAIEAGASIINDVWGGRMDPRILAVAADTDAPIVLMHNRSRPKNAEQEERLGGRYVGIEYTNLLGTIKRELQGSIDAAYAAGIAREKILIDPGIGFGKTVEQNLELINRLGELKELGCPILVGPSRKSFVGYTLDLPPEERLEGTAAAVALSIERGADIIRVHDVAKMRRVAVLADAVVRR</sequence>
<dbReference type="PROSITE" id="PS00793">
    <property type="entry name" value="DHPS_2"/>
    <property type="match status" value="1"/>
</dbReference>
<dbReference type="FunFam" id="3.20.20.20:FF:000006">
    <property type="entry name" value="Dihydropteroate synthase"/>
    <property type="match status" value="1"/>
</dbReference>
<dbReference type="GO" id="GO:0046656">
    <property type="term" value="P:folic acid biosynthetic process"/>
    <property type="evidence" value="ECO:0007669"/>
    <property type="project" value="UniProtKB-KW"/>
</dbReference>
<dbReference type="InterPro" id="IPR000489">
    <property type="entry name" value="Pterin-binding_dom"/>
</dbReference>
<evidence type="ECO:0000259" key="12">
    <source>
        <dbReference type="PROSITE" id="PS50972"/>
    </source>
</evidence>
<dbReference type="PROSITE" id="PS50972">
    <property type="entry name" value="PTERIN_BINDING"/>
    <property type="match status" value="1"/>
</dbReference>
<dbReference type="CDD" id="cd00739">
    <property type="entry name" value="DHPS"/>
    <property type="match status" value="1"/>
</dbReference>
<dbReference type="EC" id="2.5.1.15" evidence="5"/>
<comment type="caution">
    <text evidence="13">The sequence shown here is derived from an EMBL/GenBank/DDBJ whole genome shotgun (WGS) entry which is preliminary data.</text>
</comment>
<dbReference type="GO" id="GO:0046872">
    <property type="term" value="F:metal ion binding"/>
    <property type="evidence" value="ECO:0007669"/>
    <property type="project" value="UniProtKB-KW"/>
</dbReference>
<dbReference type="InterPro" id="IPR045031">
    <property type="entry name" value="DHP_synth-like"/>
</dbReference>
<keyword evidence="9" id="KW-0460">Magnesium</keyword>
<dbReference type="Gene3D" id="3.20.20.20">
    <property type="entry name" value="Dihydropteroate synthase-like"/>
    <property type="match status" value="1"/>
</dbReference>
<comment type="similarity">
    <text evidence="4">Belongs to the DHPS family.</text>
</comment>